<dbReference type="GO" id="GO:0009403">
    <property type="term" value="P:toxin biosynthetic process"/>
    <property type="evidence" value="ECO:0007669"/>
    <property type="project" value="InterPro"/>
</dbReference>
<dbReference type="Pfam" id="PF02674">
    <property type="entry name" value="Colicin_V"/>
    <property type="match status" value="1"/>
</dbReference>
<evidence type="ECO:0000256" key="4">
    <source>
        <dbReference type="ARBA" id="ARBA00023136"/>
    </source>
</evidence>
<organism evidence="6 7">
    <name type="scientific">Geodermatophilus pulveris</name>
    <dbReference type="NCBI Taxonomy" id="1564159"/>
    <lineage>
        <taxon>Bacteria</taxon>
        <taxon>Bacillati</taxon>
        <taxon>Actinomycetota</taxon>
        <taxon>Actinomycetes</taxon>
        <taxon>Geodermatophilales</taxon>
        <taxon>Geodermatophilaceae</taxon>
        <taxon>Geodermatophilus</taxon>
    </lineage>
</organism>
<evidence type="ECO:0000256" key="3">
    <source>
        <dbReference type="ARBA" id="ARBA00022989"/>
    </source>
</evidence>
<dbReference type="GO" id="GO:0004252">
    <property type="term" value="F:serine-type endopeptidase activity"/>
    <property type="evidence" value="ECO:0007669"/>
    <property type="project" value="InterPro"/>
</dbReference>
<dbReference type="PRINTS" id="PR00834">
    <property type="entry name" value="PROTEASES2C"/>
</dbReference>
<evidence type="ECO:0000256" key="5">
    <source>
        <dbReference type="SAM" id="Phobius"/>
    </source>
</evidence>
<dbReference type="EMBL" id="FZOO01000006">
    <property type="protein sequence ID" value="SNS65683.1"/>
    <property type="molecule type" value="Genomic_DNA"/>
</dbReference>
<feature type="transmembrane region" description="Helical" evidence="5">
    <location>
        <begin position="60"/>
        <end position="84"/>
    </location>
</feature>
<dbReference type="GO" id="GO:0006508">
    <property type="term" value="P:proteolysis"/>
    <property type="evidence" value="ECO:0007669"/>
    <property type="project" value="InterPro"/>
</dbReference>
<evidence type="ECO:0000256" key="2">
    <source>
        <dbReference type="ARBA" id="ARBA00022692"/>
    </source>
</evidence>
<dbReference type="InterPro" id="IPR001940">
    <property type="entry name" value="Peptidase_S1C"/>
</dbReference>
<dbReference type="InterPro" id="IPR009003">
    <property type="entry name" value="Peptidase_S1_PA"/>
</dbReference>
<evidence type="ECO:0000313" key="7">
    <source>
        <dbReference type="Proteomes" id="UP000198373"/>
    </source>
</evidence>
<comment type="subcellular location">
    <subcellularLocation>
        <location evidence="1">Membrane</location>
        <topology evidence="1">Multi-pass membrane protein</topology>
    </subcellularLocation>
</comment>
<protein>
    <submittedName>
        <fullName evidence="6">Colicin V production protein</fullName>
    </submittedName>
</protein>
<dbReference type="Gene3D" id="2.40.10.10">
    <property type="entry name" value="Trypsin-like serine proteases"/>
    <property type="match status" value="2"/>
</dbReference>
<dbReference type="InterPro" id="IPR043504">
    <property type="entry name" value="Peptidase_S1_PA_chymotrypsin"/>
</dbReference>
<dbReference type="InterPro" id="IPR047680">
    <property type="entry name" value="MarP-like"/>
</dbReference>
<dbReference type="Pfam" id="PF13365">
    <property type="entry name" value="Trypsin_2"/>
    <property type="match status" value="1"/>
</dbReference>
<sequence>MSVVDLVLIGLALVFALSGFRQGVIVSATSFFGFFGGAVLGAQLSQPVADRFDGTATSRVFVALVVVLAVALLGQVVAGAVGRAVRRRVTWQPAEVVDSVAGALLSAVAVLLVAWMVATPLATAPFPEVAGQVRQSALVQAVDRSVPAGVRSLYDSLRETIDRNGLPDVLDPLTPTQVPDVPAPDPALLGSPVVQSVAGSVVQISGVAPSCSRQIDGSGFVYAAERVMTNAHVLAGVSDPVVSAEGEDYDAVPVYVDEAADVAVLAVPGLPQVPLTFADESAVAGDDAIIMGYPGGGGLFVGSSRVRQRTDISGPDFRNEQTVVRDVYALRGEVRAGNSGGPLFDPQGQVLGVVFASAIDDPLTGYALTYDEVQDAAATGAASSSPVATGACE</sequence>
<keyword evidence="2 5" id="KW-0812">Transmembrane</keyword>
<dbReference type="SUPFAM" id="SSF50494">
    <property type="entry name" value="Trypsin-like serine proteases"/>
    <property type="match status" value="1"/>
</dbReference>
<dbReference type="AlphaFoldDB" id="A0A239GB44"/>
<keyword evidence="3 5" id="KW-1133">Transmembrane helix</keyword>
<accession>A0A239GB44</accession>
<dbReference type="InterPro" id="IPR003825">
    <property type="entry name" value="Colicin-V_CvpA"/>
</dbReference>
<dbReference type="GO" id="GO:0016020">
    <property type="term" value="C:membrane"/>
    <property type="evidence" value="ECO:0007669"/>
    <property type="project" value="UniProtKB-SubCell"/>
</dbReference>
<dbReference type="NCBIfam" id="NF033740">
    <property type="entry name" value="MarP_fam_protase"/>
    <property type="match status" value="1"/>
</dbReference>
<dbReference type="RefSeq" id="WP_089306103.1">
    <property type="nucleotide sequence ID" value="NZ_FZOO01000006.1"/>
</dbReference>
<dbReference type="OrthoDB" id="9766361at2"/>
<keyword evidence="4 5" id="KW-0472">Membrane</keyword>
<proteinExistence type="predicted"/>
<dbReference type="PANTHER" id="PTHR43019">
    <property type="entry name" value="SERINE ENDOPROTEASE DEGS"/>
    <property type="match status" value="1"/>
</dbReference>
<dbReference type="PANTHER" id="PTHR43019:SF23">
    <property type="entry name" value="PROTEASE DO-LIKE 5, CHLOROPLASTIC"/>
    <property type="match status" value="1"/>
</dbReference>
<dbReference type="Proteomes" id="UP000198373">
    <property type="component" value="Unassembled WGS sequence"/>
</dbReference>
<keyword evidence="7" id="KW-1185">Reference proteome</keyword>
<evidence type="ECO:0000256" key="1">
    <source>
        <dbReference type="ARBA" id="ARBA00004141"/>
    </source>
</evidence>
<evidence type="ECO:0000313" key="6">
    <source>
        <dbReference type="EMBL" id="SNS65683.1"/>
    </source>
</evidence>
<reference evidence="7" key="1">
    <citation type="submission" date="2017-06" db="EMBL/GenBank/DDBJ databases">
        <authorList>
            <person name="Varghese N."/>
            <person name="Submissions S."/>
        </authorList>
    </citation>
    <scope>NUCLEOTIDE SEQUENCE [LARGE SCALE GENOMIC DNA]</scope>
    <source>
        <strain evidence="7">DSM 46839</strain>
    </source>
</reference>
<gene>
    <name evidence="6" type="ORF">SAMN06893096_10683</name>
</gene>
<feature type="transmembrane region" description="Helical" evidence="5">
    <location>
        <begin position="96"/>
        <end position="118"/>
    </location>
</feature>
<name>A0A239GB44_9ACTN</name>